<evidence type="ECO:0008006" key="16">
    <source>
        <dbReference type="Google" id="ProtNLM"/>
    </source>
</evidence>
<dbReference type="Pfam" id="PF00082">
    <property type="entry name" value="Peptidase_S8"/>
    <property type="match status" value="1"/>
</dbReference>
<feature type="domain" description="Peptidase S8/S53" evidence="11">
    <location>
        <begin position="185"/>
        <end position="630"/>
    </location>
</feature>
<dbReference type="EMBL" id="CAMGYJ010000005">
    <property type="protein sequence ID" value="CAI0411113.1"/>
    <property type="molecule type" value="Genomic_DNA"/>
</dbReference>
<keyword evidence="3" id="KW-0964">Secreted</keyword>
<evidence type="ECO:0000313" key="14">
    <source>
        <dbReference type="EMBL" id="CAI0411113.1"/>
    </source>
</evidence>
<gene>
    <name evidence="14" type="ORF">LITE_LOCUS15031</name>
</gene>
<evidence type="ECO:0000256" key="6">
    <source>
        <dbReference type="ARBA" id="ARBA00022801"/>
    </source>
</evidence>
<dbReference type="PRINTS" id="PR00723">
    <property type="entry name" value="SUBTILISIN"/>
</dbReference>
<comment type="caution">
    <text evidence="14">The sequence shown here is derived from an EMBL/GenBank/DDBJ whole genome shotgun (WGS) entry which is preliminary data.</text>
</comment>
<dbReference type="Gene3D" id="3.40.50.200">
    <property type="entry name" value="Peptidase S8/S53 domain"/>
    <property type="match status" value="1"/>
</dbReference>
<sequence length="793" mass="84775">MEYYCSTYDCKITQRGRFAELSCRRLNFSEEKRNQAHKGRMSAIMRATSDRLHRAAALIAAAGFMLLIGCCCAGGAEDRKQVYIVYMGDRPRPGIAGTAAASALHISLLHQVTGSATAASESLVCSYSRSFNGFAARLTKTESEKLSGYEGVVSVFASQKRELHTTRSWDFLGFHQNVKRRTVESDIIIGMLDTGIWPESQSFNDSGYGPPPQKWKGICQSSANFSCNNKIIGAKWYHARRNYSEHDVLSPRDSLGHGTHTASTAAGNLVTPASLFGLASGTARGGVPSARLAVYKICWSDGCFDEDTLRAFDDAIADGVDIISISVGGLFPKDYFHDPIAIGAFHSMKNGILTSNSAGNSGPSPGTLSNFSPWSLSVAASTIDRKFVTAVMLGDGRTYEGVSINTYSPRRFYPLVYGGDAGNNKSGKIATDARYCALGSLNKTLVRGKIVHCDAIGWGTLTAGAAGAIMGSSLVEDQASSFPLPVSILTDAEGATIVEYIKSTSDPIAQIFMTQDYMDNSSAYVISFSSRGPNPITRNILKPDLTAPGVNILAAWSPAAALTNLPGDTRIAPFNVISGTSMACPHATAAAAYVKSFHPTWSPAAIKSALMTTAHPIRVKVLPDAEFGYGSGQVDPLKAVVPGLVYDAGLSDYVKFLCGQGYTNAQLREITGDQSSCSSAATNETVWNLNYPSFILSTEKPRTSVTRVFHRIVTNVGSATSTYKAIAKTPVGLMIQVEPPVFSFNNTGEKRSFVVTVTARLGRTMLSGSLVLSDGTHSVRSPVVAFVASQERN</sequence>
<dbReference type="SUPFAM" id="SSF52743">
    <property type="entry name" value="Subtilisin-like"/>
    <property type="match status" value="1"/>
</dbReference>
<keyword evidence="6 9" id="KW-0378">Hydrolase</keyword>
<evidence type="ECO:0000256" key="3">
    <source>
        <dbReference type="ARBA" id="ARBA00022525"/>
    </source>
</evidence>
<dbReference type="Pfam" id="PF05922">
    <property type="entry name" value="Inhibitor_I9"/>
    <property type="match status" value="1"/>
</dbReference>
<dbReference type="GO" id="GO:0009609">
    <property type="term" value="P:response to symbiotic bacterium"/>
    <property type="evidence" value="ECO:0007669"/>
    <property type="project" value="UniProtKB-ARBA"/>
</dbReference>
<dbReference type="GO" id="GO:0004252">
    <property type="term" value="F:serine-type endopeptidase activity"/>
    <property type="evidence" value="ECO:0007669"/>
    <property type="project" value="UniProtKB-UniRule"/>
</dbReference>
<evidence type="ECO:0000259" key="13">
    <source>
        <dbReference type="Pfam" id="PF17766"/>
    </source>
</evidence>
<feature type="domain" description="Inhibitor I9" evidence="12">
    <location>
        <begin position="82"/>
        <end position="164"/>
    </location>
</feature>
<dbReference type="PANTHER" id="PTHR10795">
    <property type="entry name" value="PROPROTEIN CONVERTASE SUBTILISIN/KEXIN"/>
    <property type="match status" value="1"/>
</dbReference>
<feature type="active site" description="Charge relay system" evidence="8 9">
    <location>
        <position position="257"/>
    </location>
</feature>
<dbReference type="PROSITE" id="PS00138">
    <property type="entry name" value="SUBTILASE_SER"/>
    <property type="match status" value="1"/>
</dbReference>
<evidence type="ECO:0000256" key="7">
    <source>
        <dbReference type="ARBA" id="ARBA00022825"/>
    </source>
</evidence>
<proteinExistence type="inferred from homology"/>
<keyword evidence="5" id="KW-0732">Signal</keyword>
<dbReference type="Gene3D" id="3.50.30.30">
    <property type="match status" value="1"/>
</dbReference>
<keyword evidence="10" id="KW-0472">Membrane</keyword>
<dbReference type="Gene3D" id="2.60.40.2310">
    <property type="match status" value="1"/>
</dbReference>
<dbReference type="InterPro" id="IPR000209">
    <property type="entry name" value="Peptidase_S8/S53_dom"/>
</dbReference>
<evidence type="ECO:0000256" key="5">
    <source>
        <dbReference type="ARBA" id="ARBA00022729"/>
    </source>
</evidence>
<evidence type="ECO:0000256" key="8">
    <source>
        <dbReference type="PIRSR" id="PIRSR615500-1"/>
    </source>
</evidence>
<dbReference type="InterPro" id="IPR037045">
    <property type="entry name" value="S8pro/Inhibitor_I9_sf"/>
</dbReference>
<keyword evidence="10" id="KW-0812">Transmembrane</keyword>
<feature type="active site" description="Charge relay system" evidence="8 9">
    <location>
        <position position="193"/>
    </location>
</feature>
<dbReference type="InterPro" id="IPR045051">
    <property type="entry name" value="SBT"/>
</dbReference>
<reference evidence="14" key="1">
    <citation type="submission" date="2022-08" db="EMBL/GenBank/DDBJ databases">
        <authorList>
            <person name="Gutierrez-Valencia J."/>
        </authorList>
    </citation>
    <scope>NUCLEOTIDE SEQUENCE</scope>
</reference>
<comment type="subcellular location">
    <subcellularLocation>
        <location evidence="1">Secreted</location>
    </subcellularLocation>
</comment>
<evidence type="ECO:0000259" key="11">
    <source>
        <dbReference type="Pfam" id="PF00082"/>
    </source>
</evidence>
<dbReference type="GO" id="GO:0006508">
    <property type="term" value="P:proteolysis"/>
    <property type="evidence" value="ECO:0007669"/>
    <property type="project" value="UniProtKB-KW"/>
</dbReference>
<dbReference type="InterPro" id="IPR015500">
    <property type="entry name" value="Peptidase_S8_subtilisin-rel"/>
</dbReference>
<keyword evidence="15" id="KW-1185">Reference proteome</keyword>
<dbReference type="InterPro" id="IPR010259">
    <property type="entry name" value="S8pro/Inhibitor_I9"/>
</dbReference>
<dbReference type="InterPro" id="IPR036852">
    <property type="entry name" value="Peptidase_S8/S53_dom_sf"/>
</dbReference>
<evidence type="ECO:0000256" key="10">
    <source>
        <dbReference type="SAM" id="Phobius"/>
    </source>
</evidence>
<dbReference type="CDD" id="cd02120">
    <property type="entry name" value="PA_subtilisin_like"/>
    <property type="match status" value="1"/>
</dbReference>
<dbReference type="PROSITE" id="PS51892">
    <property type="entry name" value="SUBTILASE"/>
    <property type="match status" value="1"/>
</dbReference>
<dbReference type="InterPro" id="IPR023828">
    <property type="entry name" value="Peptidase_S8_Ser-AS"/>
</dbReference>
<feature type="domain" description="Subtilisin-like protease fibronectin type-III" evidence="13">
    <location>
        <begin position="688"/>
        <end position="784"/>
    </location>
</feature>
<feature type="active site" description="Charge relay system" evidence="8 9">
    <location>
        <position position="581"/>
    </location>
</feature>
<name>A0AAV0JMD6_9ROSI</name>
<keyword evidence="4 9" id="KW-0645">Protease</keyword>
<evidence type="ECO:0000256" key="4">
    <source>
        <dbReference type="ARBA" id="ARBA00022670"/>
    </source>
</evidence>
<evidence type="ECO:0000256" key="1">
    <source>
        <dbReference type="ARBA" id="ARBA00004613"/>
    </source>
</evidence>
<dbReference type="FunFam" id="3.30.70.80:FF:000002">
    <property type="entry name" value="Subtilisin-like protease SBT5.3"/>
    <property type="match status" value="1"/>
</dbReference>
<dbReference type="Pfam" id="PF17766">
    <property type="entry name" value="fn3_6"/>
    <property type="match status" value="1"/>
</dbReference>
<feature type="transmembrane region" description="Helical" evidence="10">
    <location>
        <begin position="55"/>
        <end position="76"/>
    </location>
</feature>
<evidence type="ECO:0000256" key="9">
    <source>
        <dbReference type="PROSITE-ProRule" id="PRU01240"/>
    </source>
</evidence>
<dbReference type="Proteomes" id="UP001154282">
    <property type="component" value="Unassembled WGS sequence"/>
</dbReference>
<evidence type="ECO:0000259" key="12">
    <source>
        <dbReference type="Pfam" id="PF05922"/>
    </source>
</evidence>
<dbReference type="AlphaFoldDB" id="A0AAV0JMD6"/>
<dbReference type="GO" id="GO:0005576">
    <property type="term" value="C:extracellular region"/>
    <property type="evidence" value="ECO:0007669"/>
    <property type="project" value="UniProtKB-SubCell"/>
</dbReference>
<dbReference type="Gene3D" id="3.30.70.80">
    <property type="entry name" value="Peptidase S8 propeptide/proteinase inhibitor I9"/>
    <property type="match status" value="1"/>
</dbReference>
<comment type="similarity">
    <text evidence="2 9">Belongs to the peptidase S8 family.</text>
</comment>
<evidence type="ECO:0000256" key="2">
    <source>
        <dbReference type="ARBA" id="ARBA00011073"/>
    </source>
</evidence>
<keyword evidence="7 9" id="KW-0720">Serine protease</keyword>
<evidence type="ECO:0000313" key="15">
    <source>
        <dbReference type="Proteomes" id="UP001154282"/>
    </source>
</evidence>
<dbReference type="InterPro" id="IPR041469">
    <property type="entry name" value="Subtilisin-like_FN3"/>
</dbReference>
<accession>A0AAV0JMD6</accession>
<dbReference type="FunFam" id="3.40.50.200:FF:000006">
    <property type="entry name" value="Subtilisin-like protease SBT1.5"/>
    <property type="match status" value="1"/>
</dbReference>
<keyword evidence="10" id="KW-1133">Transmembrane helix</keyword>
<organism evidence="14 15">
    <name type="scientific">Linum tenue</name>
    <dbReference type="NCBI Taxonomy" id="586396"/>
    <lineage>
        <taxon>Eukaryota</taxon>
        <taxon>Viridiplantae</taxon>
        <taxon>Streptophyta</taxon>
        <taxon>Embryophyta</taxon>
        <taxon>Tracheophyta</taxon>
        <taxon>Spermatophyta</taxon>
        <taxon>Magnoliopsida</taxon>
        <taxon>eudicotyledons</taxon>
        <taxon>Gunneridae</taxon>
        <taxon>Pentapetalae</taxon>
        <taxon>rosids</taxon>
        <taxon>fabids</taxon>
        <taxon>Malpighiales</taxon>
        <taxon>Linaceae</taxon>
        <taxon>Linum</taxon>
    </lineage>
</organism>
<dbReference type="InterPro" id="IPR034197">
    <property type="entry name" value="Peptidases_S8_3"/>
</dbReference>
<protein>
    <recommendedName>
        <fullName evidence="16">Cucumisin</fullName>
    </recommendedName>
</protein>
<dbReference type="CDD" id="cd04852">
    <property type="entry name" value="Peptidases_S8_3"/>
    <property type="match status" value="1"/>
</dbReference>